<dbReference type="PANTHER" id="PTHR45436:SF5">
    <property type="entry name" value="SENSOR HISTIDINE KINASE TRCS"/>
    <property type="match status" value="1"/>
</dbReference>
<evidence type="ECO:0000256" key="1">
    <source>
        <dbReference type="ARBA" id="ARBA00000085"/>
    </source>
</evidence>
<keyword evidence="5" id="KW-0418">Kinase</keyword>
<dbReference type="Proteomes" id="UP000599074">
    <property type="component" value="Unassembled WGS sequence"/>
</dbReference>
<keyword evidence="7" id="KW-0812">Transmembrane</keyword>
<keyword evidence="4" id="KW-0808">Transferase</keyword>
<evidence type="ECO:0000259" key="8">
    <source>
        <dbReference type="Pfam" id="PF02518"/>
    </source>
</evidence>
<reference evidence="9" key="1">
    <citation type="submission" date="2021-01" db="EMBL/GenBank/DDBJ databases">
        <title>Whole genome shotgun sequence of Planosporangium mesophilum NBRC 109066.</title>
        <authorList>
            <person name="Komaki H."/>
            <person name="Tamura T."/>
        </authorList>
    </citation>
    <scope>NUCLEOTIDE SEQUENCE</scope>
    <source>
        <strain evidence="9">NBRC 109066</strain>
    </source>
</reference>
<feature type="region of interest" description="Disordered" evidence="6">
    <location>
        <begin position="438"/>
        <end position="457"/>
    </location>
</feature>
<dbReference type="PANTHER" id="PTHR45436">
    <property type="entry name" value="SENSOR HISTIDINE KINASE YKOH"/>
    <property type="match status" value="1"/>
</dbReference>
<feature type="compositionally biased region" description="Low complexity" evidence="6">
    <location>
        <begin position="530"/>
        <end position="549"/>
    </location>
</feature>
<gene>
    <name evidence="9" type="ORF">Pme01_34460</name>
</gene>
<dbReference type="SUPFAM" id="SSF55874">
    <property type="entry name" value="ATPase domain of HSP90 chaperone/DNA topoisomerase II/histidine kinase"/>
    <property type="match status" value="1"/>
</dbReference>
<feature type="compositionally biased region" description="Basic and acidic residues" evidence="6">
    <location>
        <begin position="607"/>
        <end position="617"/>
    </location>
</feature>
<evidence type="ECO:0000256" key="3">
    <source>
        <dbReference type="ARBA" id="ARBA00022553"/>
    </source>
</evidence>
<name>A0A8J3TFM0_9ACTN</name>
<feature type="compositionally biased region" description="Low complexity" evidence="6">
    <location>
        <begin position="466"/>
        <end position="478"/>
    </location>
</feature>
<dbReference type="InterPro" id="IPR003594">
    <property type="entry name" value="HATPase_dom"/>
</dbReference>
<feature type="region of interest" description="Disordered" evidence="6">
    <location>
        <begin position="462"/>
        <end position="488"/>
    </location>
</feature>
<evidence type="ECO:0000313" key="9">
    <source>
        <dbReference type="EMBL" id="GII23849.1"/>
    </source>
</evidence>
<dbReference type="InterPro" id="IPR036890">
    <property type="entry name" value="HATPase_C_sf"/>
</dbReference>
<evidence type="ECO:0000256" key="4">
    <source>
        <dbReference type="ARBA" id="ARBA00022679"/>
    </source>
</evidence>
<feature type="domain" description="Histidine kinase/HSP90-like ATPase" evidence="8">
    <location>
        <begin position="287"/>
        <end position="394"/>
    </location>
</feature>
<accession>A0A8J3TFM0</accession>
<organism evidence="9 10">
    <name type="scientific">Planosporangium mesophilum</name>
    <dbReference type="NCBI Taxonomy" id="689768"/>
    <lineage>
        <taxon>Bacteria</taxon>
        <taxon>Bacillati</taxon>
        <taxon>Actinomycetota</taxon>
        <taxon>Actinomycetes</taxon>
        <taxon>Micromonosporales</taxon>
        <taxon>Micromonosporaceae</taxon>
        <taxon>Planosporangium</taxon>
    </lineage>
</organism>
<feature type="region of interest" description="Disordered" evidence="6">
    <location>
        <begin position="1"/>
        <end position="23"/>
    </location>
</feature>
<comment type="catalytic activity">
    <reaction evidence="1">
        <text>ATP + protein L-histidine = ADP + protein N-phospho-L-histidine.</text>
        <dbReference type="EC" id="2.7.13.3"/>
    </reaction>
</comment>
<sequence>MSKLSSPNAHAVRRGGGRYASPPARQVQAEGGIRSRLLWAAVLPATVMALLGAGTVVYVMTTSGAAVPVATQVVLGAAVLTAVAVLLAAAAQAGGVTRALNRRVGALRSSTARGQAELQRLLDALNNGERPALRGAEYVPADAGDVFALLENDLNQAQLATQAAVVRASTMTPAGRSGQQVEVFVNLARRLQSLVHREIQLLDELENEVEDPDLLKGLFYVDHLATRMRRHAENLAVLGGAVSRRQWSRPVAVTEVLRSAIAEVEQYSRVKLVPPIEGTLRGHAVADVIHLLAELVENATNFSPPHTNVLLRAQSVTSGLAVEVEDRGLGMSFADQDRVNNLLADPDRVDIGELLRDGRIGLFVVSALGRRHGLAVRLQANIYGGTQAVVILPHGLLGGEPEHEARQQVAAQQVIQAPPPQQPVPALAAHATAAIPAEAPTTPGYGHSSGPTQVVRPVMREPSPAPVVSVPTTPTSDPGAGGASYGAANHGGVNHGGASYGAANHGGVNHGAANHGGVNHGGVNHGGASMGAASMSGASMSGASHGAASPSDRPQLPQRHRQTHLVPQLHQAPAPRPEEPVAGHDPNLMASFMRGVSLADSGADDEDGHHGRTDGIS</sequence>
<keyword evidence="10" id="KW-1185">Reference proteome</keyword>
<protein>
    <recommendedName>
        <fullName evidence="2">histidine kinase</fullName>
        <ecNumber evidence="2">2.7.13.3</ecNumber>
    </recommendedName>
</protein>
<evidence type="ECO:0000256" key="2">
    <source>
        <dbReference type="ARBA" id="ARBA00012438"/>
    </source>
</evidence>
<evidence type="ECO:0000256" key="7">
    <source>
        <dbReference type="SAM" id="Phobius"/>
    </source>
</evidence>
<dbReference type="Pfam" id="PF02518">
    <property type="entry name" value="HATPase_c"/>
    <property type="match status" value="1"/>
</dbReference>
<dbReference type="EC" id="2.7.13.3" evidence="2"/>
<evidence type="ECO:0000256" key="5">
    <source>
        <dbReference type="ARBA" id="ARBA00022777"/>
    </source>
</evidence>
<comment type="caution">
    <text evidence="9">The sequence shown here is derived from an EMBL/GenBank/DDBJ whole genome shotgun (WGS) entry which is preliminary data.</text>
</comment>
<feature type="compositionally biased region" description="Gly residues" evidence="6">
    <location>
        <begin position="518"/>
        <end position="529"/>
    </location>
</feature>
<keyword evidence="7" id="KW-1133">Transmembrane helix</keyword>
<feature type="transmembrane region" description="Helical" evidence="7">
    <location>
        <begin position="37"/>
        <end position="61"/>
    </location>
</feature>
<evidence type="ECO:0000313" key="10">
    <source>
        <dbReference type="Proteomes" id="UP000599074"/>
    </source>
</evidence>
<feature type="transmembrane region" description="Helical" evidence="7">
    <location>
        <begin position="73"/>
        <end position="93"/>
    </location>
</feature>
<dbReference type="GO" id="GO:0005886">
    <property type="term" value="C:plasma membrane"/>
    <property type="evidence" value="ECO:0007669"/>
    <property type="project" value="TreeGrafter"/>
</dbReference>
<evidence type="ECO:0000256" key="6">
    <source>
        <dbReference type="SAM" id="MobiDB-lite"/>
    </source>
</evidence>
<dbReference type="EMBL" id="BOON01000032">
    <property type="protein sequence ID" value="GII23849.1"/>
    <property type="molecule type" value="Genomic_DNA"/>
</dbReference>
<dbReference type="GO" id="GO:0004673">
    <property type="term" value="F:protein histidine kinase activity"/>
    <property type="evidence" value="ECO:0007669"/>
    <property type="project" value="UniProtKB-EC"/>
</dbReference>
<dbReference type="InterPro" id="IPR050428">
    <property type="entry name" value="TCS_sensor_his_kinase"/>
</dbReference>
<dbReference type="Gene3D" id="3.30.565.10">
    <property type="entry name" value="Histidine kinase-like ATPase, C-terminal domain"/>
    <property type="match status" value="1"/>
</dbReference>
<dbReference type="GO" id="GO:0000160">
    <property type="term" value="P:phosphorelay signal transduction system"/>
    <property type="evidence" value="ECO:0007669"/>
    <property type="project" value="TreeGrafter"/>
</dbReference>
<proteinExistence type="predicted"/>
<keyword evidence="7" id="KW-0472">Membrane</keyword>
<keyword evidence="3" id="KW-0597">Phosphoprotein</keyword>
<dbReference type="AlphaFoldDB" id="A0A8J3TFM0"/>
<feature type="region of interest" description="Disordered" evidence="6">
    <location>
        <begin position="511"/>
        <end position="617"/>
    </location>
</feature>